<dbReference type="Proteomes" id="UP000050973">
    <property type="component" value="Unassembled WGS sequence"/>
</dbReference>
<dbReference type="AlphaFoldDB" id="A0A0R1WHY7"/>
<evidence type="ECO:0000313" key="1">
    <source>
        <dbReference type="EMBL" id="KRM17061.1"/>
    </source>
</evidence>
<gene>
    <name evidence="1" type="ORF">FC49_GL000223</name>
</gene>
<dbReference type="Pfam" id="PF08876">
    <property type="entry name" value="DUF1836"/>
    <property type="match status" value="1"/>
</dbReference>
<proteinExistence type="predicted"/>
<evidence type="ECO:0000313" key="2">
    <source>
        <dbReference type="Proteomes" id="UP000050973"/>
    </source>
</evidence>
<sequence length="172" mass="19986">MGIIRRQMRSATQELIMPRYDDLPRLGLYLEQVTRYLNQTFDGLAPLHISTGTVSSYVKRGIVGHSHQRQYDRDQLAALIFMAACRRVATFDDLRFLLQVQARNHDLAAAYDYFCARLEEDYQYVFGLRPDLAPIGTDDSDEKAALDKLLWMVSCQLYWQSYLDQARQNHNS</sequence>
<protein>
    <recommendedName>
        <fullName evidence="3">DUF1836 domain-containing protein</fullName>
    </recommendedName>
</protein>
<comment type="caution">
    <text evidence="1">The sequence shown here is derived from an EMBL/GenBank/DDBJ whole genome shotgun (WGS) entry which is preliminary data.</text>
</comment>
<evidence type="ECO:0008006" key="3">
    <source>
        <dbReference type="Google" id="ProtNLM"/>
    </source>
</evidence>
<name>A0A0R1WHY7_9LACO</name>
<dbReference type="InterPro" id="IPR014975">
    <property type="entry name" value="DUF1836"/>
</dbReference>
<reference evidence="1 2" key="1">
    <citation type="journal article" date="2015" name="Genome Announc.">
        <title>Expanding the biotechnology potential of lactobacilli through comparative genomics of 213 strains and associated genera.</title>
        <authorList>
            <person name="Sun Z."/>
            <person name="Harris H.M."/>
            <person name="McCann A."/>
            <person name="Guo C."/>
            <person name="Argimon S."/>
            <person name="Zhang W."/>
            <person name="Yang X."/>
            <person name="Jeffery I.B."/>
            <person name="Cooney J.C."/>
            <person name="Kagawa T.F."/>
            <person name="Liu W."/>
            <person name="Song Y."/>
            <person name="Salvetti E."/>
            <person name="Wrobel A."/>
            <person name="Rasinkangas P."/>
            <person name="Parkhill J."/>
            <person name="Rea M.C."/>
            <person name="O'Sullivan O."/>
            <person name="Ritari J."/>
            <person name="Douillard F.P."/>
            <person name="Paul Ross R."/>
            <person name="Yang R."/>
            <person name="Briner A.E."/>
            <person name="Felis G.E."/>
            <person name="de Vos W.M."/>
            <person name="Barrangou R."/>
            <person name="Klaenhammer T.R."/>
            <person name="Caufield P.W."/>
            <person name="Cui Y."/>
            <person name="Zhang H."/>
            <person name="O'Toole P.W."/>
        </authorList>
    </citation>
    <scope>NUCLEOTIDE SEQUENCE [LARGE SCALE GENOMIC DNA]</scope>
    <source>
        <strain evidence="1 2">DSM 4864</strain>
    </source>
</reference>
<accession>A0A0R1WHY7</accession>
<organism evidence="1 2">
    <name type="scientific">Limosilactobacillus oris DSM 4864</name>
    <dbReference type="NCBI Taxonomy" id="1423779"/>
    <lineage>
        <taxon>Bacteria</taxon>
        <taxon>Bacillati</taxon>
        <taxon>Bacillota</taxon>
        <taxon>Bacilli</taxon>
        <taxon>Lactobacillales</taxon>
        <taxon>Lactobacillaceae</taxon>
        <taxon>Limosilactobacillus</taxon>
    </lineage>
</organism>
<dbReference type="EMBL" id="AZGE01000001">
    <property type="protein sequence ID" value="KRM17061.1"/>
    <property type="molecule type" value="Genomic_DNA"/>
</dbReference>
<dbReference type="PATRIC" id="fig|1423779.3.peg.226"/>
<dbReference type="RefSeq" id="WP_056983831.1">
    <property type="nucleotide sequence ID" value="NZ_AZGE01000001.1"/>
</dbReference>